<dbReference type="ESTHER" id="9caud-g8i4e1">
    <property type="family name" value="Lysin_B_C_ter"/>
</dbReference>
<keyword evidence="3" id="KW-1185">Reference proteome</keyword>
<sequence length="345" mass="38173">MTWIGWQQGMAGEPVAAAKRELRRKFSYAKHLDDSDVFDLELLAVLIEYQQKKNATGYTPRLREDGVLDWATQVAIGTVQTGPPPKAGTLFTVQGTGVDMWTGPPADTARAVEGDWEWQPIGNYPASPFPMWASIWQGIEELRFQIRRHATEKPGKAIALAGFSQGAVVVSWVYKWDIALPGGMLHDLLPQVAAGVTWGNPMAEKGKFHGNRFAGWPVPAGMGINRDRLENTPALWLDFGHGRNSPWGQDIYCDRPDNLAGQDMELICDLVMAQDLWRFVTDFAVKAGNVMASPETELPAILDAVTQAGMFFIVNRTAPHLTYDVGPAIDYLRQVARDRRLALAA</sequence>
<dbReference type="Proteomes" id="UP000005857">
    <property type="component" value="Segment"/>
</dbReference>
<organism evidence="2 3">
    <name type="scientific">Mycobacterium phage DS6A</name>
    <dbReference type="NCBI Taxonomy" id="45764"/>
    <lineage>
        <taxon>Viruses</taxon>
        <taxon>Duplodnaviria</taxon>
        <taxon>Heunggongvirae</taxon>
        <taxon>Uroviricota</taxon>
        <taxon>Caudoviricetes</taxon>
        <taxon>Hnatkovirus</taxon>
        <taxon>Hnatkovirus DS6A</taxon>
    </lineage>
</organism>
<dbReference type="KEGG" id="vg:18990029"/>
<dbReference type="SUPFAM" id="SSF53474">
    <property type="entry name" value="alpha/beta-Hydrolases"/>
    <property type="match status" value="1"/>
</dbReference>
<reference evidence="2 3" key="1">
    <citation type="journal article" date="2012" name="J. Virol.">
        <title>Complete Genome Sequences of 138 Mycobacteriophages.</title>
        <authorList>
            <consortium name="the Science Education Alliance Phage Hunters Advancing Genomics and Evolutionary Science Program"/>
            <consortium name="the KwaZulu-Natal Research Institute for Tuberculosis and HIV Mycobacterial Genetics Course Students"/>
            <consortium name="the Phage Hunters Integrating Research and Education Program"/>
            <person name="Hatfull G.F."/>
        </authorList>
    </citation>
    <scope>NUCLEOTIDE SEQUENCE [LARGE SCALE GENOMIC DNA]</scope>
</reference>
<dbReference type="Gene3D" id="3.40.50.1820">
    <property type="entry name" value="alpha/beta hydrolase"/>
    <property type="match status" value="1"/>
</dbReference>
<proteinExistence type="predicted"/>
<dbReference type="GO" id="GO:0016787">
    <property type="term" value="F:hydrolase activity"/>
    <property type="evidence" value="ECO:0007669"/>
    <property type="project" value="UniProtKB-KW"/>
</dbReference>
<dbReference type="InterPro" id="IPR000675">
    <property type="entry name" value="Cutinase/axe"/>
</dbReference>
<dbReference type="GeneID" id="18990029"/>
<dbReference type="InterPro" id="IPR041855">
    <property type="entry name" value="Lysin_B_C_ter"/>
</dbReference>
<dbReference type="InterPro" id="IPR029058">
    <property type="entry name" value="AB_hydrolase_fold"/>
</dbReference>
<evidence type="ECO:0000256" key="1">
    <source>
        <dbReference type="ARBA" id="ARBA00022801"/>
    </source>
</evidence>
<accession>G8I4E1</accession>
<name>G8I4E1_9CAUD</name>
<dbReference type="Gene3D" id="1.10.10.1120">
    <property type="entry name" value="Lysin B, C-terminal linker domain"/>
    <property type="match status" value="1"/>
</dbReference>
<evidence type="ECO:0000313" key="2">
    <source>
        <dbReference type="EMBL" id="AER47585.1"/>
    </source>
</evidence>
<dbReference type="RefSeq" id="YP_009018719.1">
    <property type="nucleotide sequence ID" value="NC_023744.1"/>
</dbReference>
<keyword evidence="1" id="KW-0378">Hydrolase</keyword>
<dbReference type="Pfam" id="PF01083">
    <property type="entry name" value="Cutinase"/>
    <property type="match status" value="1"/>
</dbReference>
<gene>
    <name evidence="2" type="primary">31</name>
    <name evidence="2" type="ORF">DS6A_31</name>
</gene>
<protein>
    <recommendedName>
        <fullName evidence="4">Lysin B</fullName>
    </recommendedName>
</protein>
<evidence type="ECO:0000313" key="3">
    <source>
        <dbReference type="Proteomes" id="UP000005857"/>
    </source>
</evidence>
<dbReference type="EMBL" id="JN698994">
    <property type="protein sequence ID" value="AER47585.1"/>
    <property type="molecule type" value="Genomic_DNA"/>
</dbReference>
<evidence type="ECO:0008006" key="4">
    <source>
        <dbReference type="Google" id="ProtNLM"/>
    </source>
</evidence>
<dbReference type="OrthoDB" id="4625at10239"/>